<evidence type="ECO:0000259" key="2">
    <source>
        <dbReference type="Pfam" id="PF21012"/>
    </source>
</evidence>
<feature type="domain" description="DUF6850" evidence="2">
    <location>
        <begin position="58"/>
        <end position="532"/>
    </location>
</feature>
<name>A0A6J4G648_9FLAO</name>
<protein>
    <recommendedName>
        <fullName evidence="2">DUF6850 domain-containing protein</fullName>
    </recommendedName>
</protein>
<keyword evidence="1" id="KW-0732">Signal</keyword>
<evidence type="ECO:0000256" key="1">
    <source>
        <dbReference type="SAM" id="SignalP"/>
    </source>
</evidence>
<keyword evidence="4" id="KW-1185">Reference proteome</keyword>
<evidence type="ECO:0000313" key="3">
    <source>
        <dbReference type="EMBL" id="CAA9194219.1"/>
    </source>
</evidence>
<dbReference type="EMBL" id="CADCSU010000015">
    <property type="protein sequence ID" value="CAA9194219.1"/>
    <property type="molecule type" value="Genomic_DNA"/>
</dbReference>
<proteinExistence type="predicted"/>
<dbReference type="Proteomes" id="UP000479938">
    <property type="component" value="Unassembled WGS sequence"/>
</dbReference>
<feature type="signal peptide" evidence="1">
    <location>
        <begin position="1"/>
        <end position="34"/>
    </location>
</feature>
<dbReference type="InterPro" id="IPR049236">
    <property type="entry name" value="DUF6850"/>
</dbReference>
<dbReference type="SUPFAM" id="SSF56935">
    <property type="entry name" value="Porins"/>
    <property type="match status" value="1"/>
</dbReference>
<dbReference type="Pfam" id="PF21012">
    <property type="entry name" value="DUF6850"/>
    <property type="match status" value="1"/>
</dbReference>
<gene>
    <name evidence="3" type="ORF">FLA105534_00040</name>
</gene>
<organism evidence="3 4">
    <name type="scientific">Flavobacterium bizetiae</name>
    <dbReference type="NCBI Taxonomy" id="2704140"/>
    <lineage>
        <taxon>Bacteria</taxon>
        <taxon>Pseudomonadati</taxon>
        <taxon>Bacteroidota</taxon>
        <taxon>Flavobacteriia</taxon>
        <taxon>Flavobacteriales</taxon>
        <taxon>Flavobacteriaceae</taxon>
        <taxon>Flavobacterium</taxon>
    </lineage>
</organism>
<dbReference type="RefSeq" id="WP_173968622.1">
    <property type="nucleotide sequence ID" value="NZ_CADCSU010000015.1"/>
</dbReference>
<evidence type="ECO:0000313" key="4">
    <source>
        <dbReference type="Proteomes" id="UP000479938"/>
    </source>
</evidence>
<sequence length="533" mass="62778">MKIENIKIYNTMSNARKYWALLLFSIFPISSLQAQDSIIVTNHIIDSQIKNQIFKYPVNYTKQYIKDFTFTEVSYEYQKNEFARKQIANEINTYQFLAQGYYTTTSKWKLFGNLSLKKIDEKDLGWVLSDDRSEEQEVIMPHYFFVPRKANWTNQQYVVNGGLSKQLTRKISFASKLGYEVAKYSRNLDPRPQIISRKIGGEIQLGYDLKENHKIFAFANYTRSDKDFSYRYKDDHSNVEVKPETYLRFNTGYGRIINYFKSNYYNSTRFLYKENQNKIGFGYNFSNNNTRFTALYYNQKANNNFYSDVFDNEDNLRLKIETTTNHAELFALHQWGKKELKSTFKYDMSDGKNFDVKNNGYNYKNKLNAISWLTSLSKKTGSHIDYLLGFDMLYQQNEYHDVMATTDLEINSLNTGIFASRDFSFDKSKLNTTVSFNMYFPLPSSKLDYYDTSGGTNSTFFNDVIIHDYVVSTTNYFAPAIRLEYSYPVKNNKTVVFFTNFKEKLALKKQNDYNAIINTNTTYWIQCGVQLNY</sequence>
<feature type="chain" id="PRO_5027031207" description="DUF6850 domain-containing protein" evidence="1">
    <location>
        <begin position="35"/>
        <end position="533"/>
    </location>
</feature>
<reference evidence="3 4" key="1">
    <citation type="submission" date="2020-02" db="EMBL/GenBank/DDBJ databases">
        <authorList>
            <person name="Criscuolo A."/>
        </authorList>
    </citation>
    <scope>NUCLEOTIDE SEQUENCE [LARGE SCALE GENOMIC DNA]</scope>
    <source>
        <strain evidence="3">CIP105534</strain>
    </source>
</reference>
<accession>A0A6J4G648</accession>
<dbReference type="AlphaFoldDB" id="A0A6J4G648"/>